<comment type="caution">
    <text evidence="1">The sequence shown here is derived from an EMBL/GenBank/DDBJ whole genome shotgun (WGS) entry which is preliminary data.</text>
</comment>
<accession>A0ABW7G8I9</accession>
<proteinExistence type="predicted"/>
<gene>
    <name evidence="1" type="ORF">ACG00X_15520</name>
</gene>
<keyword evidence="2" id="KW-1185">Reference proteome</keyword>
<dbReference type="EMBL" id="JBIGIA010000011">
    <property type="protein sequence ID" value="MFG6458248.1"/>
    <property type="molecule type" value="Genomic_DNA"/>
</dbReference>
<organism evidence="1 2">
    <name type="scientific">Pelomonas nitida</name>
    <dbReference type="NCBI Taxonomy" id="3299027"/>
    <lineage>
        <taxon>Bacteria</taxon>
        <taxon>Pseudomonadati</taxon>
        <taxon>Pseudomonadota</taxon>
        <taxon>Betaproteobacteria</taxon>
        <taxon>Burkholderiales</taxon>
        <taxon>Sphaerotilaceae</taxon>
        <taxon>Roseateles</taxon>
    </lineage>
</organism>
<reference evidence="1 2" key="1">
    <citation type="submission" date="2024-09" db="EMBL/GenBank/DDBJ databases">
        <title>Novel species of the genus Pelomonas and Roseateles isolated from streams.</title>
        <authorList>
            <person name="Lu H."/>
        </authorList>
    </citation>
    <scope>NUCLEOTIDE SEQUENCE [LARGE SCALE GENOMIC DNA]</scope>
    <source>
        <strain evidence="1 2">BYS96W</strain>
    </source>
</reference>
<name>A0ABW7G8I9_9BURK</name>
<evidence type="ECO:0000313" key="2">
    <source>
        <dbReference type="Proteomes" id="UP001606305"/>
    </source>
</evidence>
<evidence type="ECO:0000313" key="1">
    <source>
        <dbReference type="EMBL" id="MFG6458248.1"/>
    </source>
</evidence>
<sequence length="68" mass="7462">MPAELASQWLVGPDIEDAAIMKPLWQQVHEDCGYRLEYCDTEAQMLARAAELLRAAGVTSALPPDPHA</sequence>
<dbReference type="RefSeq" id="WP_394489101.1">
    <property type="nucleotide sequence ID" value="NZ_JBIGIA010000011.1"/>
</dbReference>
<dbReference type="Proteomes" id="UP001606305">
    <property type="component" value="Unassembled WGS sequence"/>
</dbReference>
<protein>
    <submittedName>
        <fullName evidence="1">Uncharacterized protein</fullName>
    </submittedName>
</protein>